<dbReference type="InterPro" id="IPR036397">
    <property type="entry name" value="RNaseH_sf"/>
</dbReference>
<dbReference type="InterPro" id="IPR012337">
    <property type="entry name" value="RNaseH-like_sf"/>
</dbReference>
<dbReference type="EMBL" id="JABAHT010000619">
    <property type="protein sequence ID" value="KAF4653470.1"/>
    <property type="molecule type" value="Genomic_DNA"/>
</dbReference>
<dbReference type="GO" id="GO:0003676">
    <property type="term" value="F:nucleic acid binding"/>
    <property type="evidence" value="ECO:0007669"/>
    <property type="project" value="InterPro"/>
</dbReference>
<dbReference type="AlphaFoldDB" id="A0A7J6L210"/>
<gene>
    <name evidence="2" type="ORF">FOZ61_008955</name>
</gene>
<organism evidence="2 3">
    <name type="scientific">Perkinsus olseni</name>
    <name type="common">Perkinsus atlanticus</name>
    <dbReference type="NCBI Taxonomy" id="32597"/>
    <lineage>
        <taxon>Eukaryota</taxon>
        <taxon>Sar</taxon>
        <taxon>Alveolata</taxon>
        <taxon>Perkinsozoa</taxon>
        <taxon>Perkinsea</taxon>
        <taxon>Perkinsida</taxon>
        <taxon>Perkinsidae</taxon>
        <taxon>Perkinsus</taxon>
    </lineage>
</organism>
<evidence type="ECO:0000313" key="3">
    <source>
        <dbReference type="Proteomes" id="UP000570595"/>
    </source>
</evidence>
<accession>A0A7J6L210</accession>
<dbReference type="InterPro" id="IPR001584">
    <property type="entry name" value="Integrase_cat-core"/>
</dbReference>
<evidence type="ECO:0000313" key="2">
    <source>
        <dbReference type="EMBL" id="KAF4653470.1"/>
    </source>
</evidence>
<dbReference type="OrthoDB" id="422540at2759"/>
<comment type="caution">
    <text evidence="2">The sequence shown here is derived from an EMBL/GenBank/DDBJ whole genome shotgun (WGS) entry which is preliminary data.</text>
</comment>
<evidence type="ECO:0000259" key="1">
    <source>
        <dbReference type="PROSITE" id="PS50994"/>
    </source>
</evidence>
<dbReference type="SUPFAM" id="SSF53098">
    <property type="entry name" value="Ribonuclease H-like"/>
    <property type="match status" value="1"/>
</dbReference>
<dbReference type="GO" id="GO:0015074">
    <property type="term" value="P:DNA integration"/>
    <property type="evidence" value="ECO:0007669"/>
    <property type="project" value="InterPro"/>
</dbReference>
<protein>
    <recommendedName>
        <fullName evidence="1">Integrase catalytic domain-containing protein</fullName>
    </recommendedName>
</protein>
<dbReference type="Pfam" id="PF00665">
    <property type="entry name" value="rve"/>
    <property type="match status" value="1"/>
</dbReference>
<dbReference type="Gene3D" id="3.30.420.10">
    <property type="entry name" value="Ribonuclease H-like superfamily/Ribonuclease H"/>
    <property type="match status" value="1"/>
</dbReference>
<proteinExistence type="predicted"/>
<dbReference type="PANTHER" id="PTHR37984">
    <property type="entry name" value="PROTEIN CBG26694"/>
    <property type="match status" value="1"/>
</dbReference>
<dbReference type="InterPro" id="IPR050951">
    <property type="entry name" value="Retrovirus_Pol_polyprotein"/>
</dbReference>
<dbReference type="Proteomes" id="UP000570595">
    <property type="component" value="Unassembled WGS sequence"/>
</dbReference>
<dbReference type="PROSITE" id="PS50994">
    <property type="entry name" value="INTEGRASE"/>
    <property type="match status" value="1"/>
</dbReference>
<sequence length="403" mass="45482">MFRVHMDIVGPYKEYELYVVTLVDNFSGYLLTRVTKSMPTSQVASALLRTMFECFNTVPRTVYHDDGSQFTSAEFLSTLNWMHASSVPSSVASSWVNDKVERVQRVLNERVRSASADDLSFGLFKTTIVKATSMFNTAVTRLTGRTPHSSVFSFSPWPYPEVDPVFRPPEESVDTITDADYPDSAPPLPRLRSGRLPAVGEIWLARRFGKQKKYYRPFLPCRIVQVVSPRLYKAVNKLSCVPLMHDMTLKTLSLRRLGYPPVLGLPDNAGGTLRKVGNGALHPIPPQCLNGAMDPVSLSEECIPPFLNHMLVNAATPRMRDELRRLKLNVSEYTSFEVYSYSVDFSDKGVTFKNKLLVLPQNYSIDTVIDEPYQNQSDESSETTLLSSMYVSQLVFSWLEEVT</sequence>
<feature type="non-terminal residue" evidence="2">
    <location>
        <position position="403"/>
    </location>
</feature>
<dbReference type="PANTHER" id="PTHR37984:SF5">
    <property type="entry name" value="PROTEIN NYNRIN-LIKE"/>
    <property type="match status" value="1"/>
</dbReference>
<reference evidence="2 3" key="1">
    <citation type="submission" date="2020-04" db="EMBL/GenBank/DDBJ databases">
        <title>Perkinsus olseni comparative genomics.</title>
        <authorList>
            <person name="Bogema D.R."/>
        </authorList>
    </citation>
    <scope>NUCLEOTIDE SEQUENCE [LARGE SCALE GENOMIC DNA]</scope>
    <source>
        <strain evidence="2">ATCC PRA-179</strain>
    </source>
</reference>
<name>A0A7J6L210_PEROL</name>
<feature type="domain" description="Integrase catalytic" evidence="1">
    <location>
        <begin position="1"/>
        <end position="155"/>
    </location>
</feature>